<evidence type="ECO:0000256" key="1">
    <source>
        <dbReference type="SAM" id="MobiDB-lite"/>
    </source>
</evidence>
<organism evidence="2">
    <name type="scientific">Pseudozyma antarctica</name>
    <name type="common">Yeast</name>
    <name type="synonym">Candida antarctica</name>
    <dbReference type="NCBI Taxonomy" id="84753"/>
    <lineage>
        <taxon>Eukaryota</taxon>
        <taxon>Fungi</taxon>
        <taxon>Dikarya</taxon>
        <taxon>Basidiomycota</taxon>
        <taxon>Ustilaginomycotina</taxon>
        <taxon>Ustilaginomycetes</taxon>
        <taxon>Ustilaginales</taxon>
        <taxon>Ustilaginaceae</taxon>
        <taxon>Moesziomyces</taxon>
    </lineage>
</organism>
<dbReference type="AlphaFoldDB" id="A0A081CNW1"/>
<dbReference type="HOGENOM" id="CLU_1034378_0_0_1"/>
<gene>
    <name evidence="2" type="ORF">PAN0_073d6603</name>
</gene>
<feature type="region of interest" description="Disordered" evidence="1">
    <location>
        <begin position="29"/>
        <end position="79"/>
    </location>
</feature>
<sequence>MALSRGIGPRPPTSCCGKVSSDWRRDWKVAQRSRQLPSLPTKPGYMTSRACPSFGSSSQSDPLPAPGSSSDPSLSQSVQSPEGPMAVVVVVVVVLNEQSKICGNLAATVASVRSRARRLAVSCGSTLQRLQPVQLQRQSAITCFAHLGRAWSSSLRTAQPYARRLIPGFTGRRRPGRTANTTVSRVRRTIPALAGHGKRMAKLASAWISDVAKAASQPGARQPARERAPLQLGAVQLLRAESECCHTHDLEVPPGFTHRATFSLSPFSP</sequence>
<accession>A0A081CNW1</accession>
<keyword evidence="3" id="KW-1185">Reference proteome</keyword>
<feature type="compositionally biased region" description="Low complexity" evidence="1">
    <location>
        <begin position="60"/>
        <end position="79"/>
    </location>
</feature>
<dbReference type="Proteomes" id="UP000053758">
    <property type="component" value="Unassembled WGS sequence"/>
</dbReference>
<name>A0A081CNW1_PSEA2</name>
<proteinExistence type="predicted"/>
<dbReference type="GeneID" id="26307403"/>
<feature type="region of interest" description="Disordered" evidence="1">
    <location>
        <begin position="1"/>
        <end position="20"/>
    </location>
</feature>
<protein>
    <submittedName>
        <fullName evidence="2">Uncharacterized protein</fullName>
    </submittedName>
</protein>
<dbReference type="EMBL" id="DF830140">
    <property type="protein sequence ID" value="GAK68357.1"/>
    <property type="molecule type" value="Genomic_DNA"/>
</dbReference>
<dbReference type="RefSeq" id="XP_014653449.1">
    <property type="nucleotide sequence ID" value="XM_014797963.1"/>
</dbReference>
<evidence type="ECO:0000313" key="3">
    <source>
        <dbReference type="Proteomes" id="UP000053758"/>
    </source>
</evidence>
<evidence type="ECO:0000313" key="2">
    <source>
        <dbReference type="EMBL" id="GAK68357.1"/>
    </source>
</evidence>
<reference evidence="2" key="1">
    <citation type="submission" date="2014-07" db="EMBL/GenBank/DDBJ databases">
        <title>Draft genome sequence of the yeast Pseudozyma antarctica JCM 10317 known as a producer of lipase B which used in a wide range of industrial applications.</title>
        <authorList>
            <person name="Morita T."/>
            <person name="Saika A."/>
            <person name="Koike H."/>
        </authorList>
    </citation>
    <scope>NUCLEOTIDE SEQUENCE</scope>
    <source>
        <strain evidence="2">JCM 10317</strain>
    </source>
</reference>